<evidence type="ECO:0000256" key="2">
    <source>
        <dbReference type="ARBA" id="ARBA00023082"/>
    </source>
</evidence>
<dbReference type="GO" id="GO:0016987">
    <property type="term" value="F:sigma factor activity"/>
    <property type="evidence" value="ECO:0007669"/>
    <property type="project" value="UniProtKB-KW"/>
</dbReference>
<accession>A0A6V6YT77</accession>
<dbReference type="GO" id="GO:0006352">
    <property type="term" value="P:DNA-templated transcription initiation"/>
    <property type="evidence" value="ECO:0007669"/>
    <property type="project" value="InterPro"/>
</dbReference>
<dbReference type="InterPro" id="IPR039425">
    <property type="entry name" value="RNA_pol_sigma-70-like"/>
</dbReference>
<evidence type="ECO:0000256" key="3">
    <source>
        <dbReference type="ARBA" id="ARBA00023163"/>
    </source>
</evidence>
<keyword evidence="1" id="KW-0805">Transcription regulation</keyword>
<dbReference type="InterPro" id="IPR007627">
    <property type="entry name" value="RNA_pol_sigma70_r2"/>
</dbReference>
<evidence type="ECO:0000313" key="6">
    <source>
        <dbReference type="Proteomes" id="UP000530060"/>
    </source>
</evidence>
<dbReference type="AlphaFoldDB" id="A0A6V6YT77"/>
<evidence type="ECO:0000313" key="5">
    <source>
        <dbReference type="EMBL" id="CAD0002499.1"/>
    </source>
</evidence>
<keyword evidence="2" id="KW-0731">Sigma factor</keyword>
<keyword evidence="3" id="KW-0804">Transcription</keyword>
<dbReference type="Gene3D" id="1.10.1740.10">
    <property type="match status" value="1"/>
</dbReference>
<gene>
    <name evidence="5" type="ORF">FLAT13_01169</name>
</gene>
<proteinExistence type="predicted"/>
<comment type="caution">
    <text evidence="5">The sequence shown here is derived from an EMBL/GenBank/DDBJ whole genome shotgun (WGS) entry which is preliminary data.</text>
</comment>
<dbReference type="Pfam" id="PF04542">
    <property type="entry name" value="Sigma70_r2"/>
    <property type="match status" value="1"/>
</dbReference>
<dbReference type="PANTHER" id="PTHR43133:SF46">
    <property type="entry name" value="RNA POLYMERASE SIGMA-70 FACTOR ECF SUBFAMILY"/>
    <property type="match status" value="1"/>
</dbReference>
<protein>
    <recommendedName>
        <fullName evidence="4">RNA polymerase sigma-70 region 2 domain-containing protein</fullName>
    </recommendedName>
</protein>
<name>A0A6V6YT77_9FLAO</name>
<evidence type="ECO:0000256" key="1">
    <source>
        <dbReference type="ARBA" id="ARBA00023015"/>
    </source>
</evidence>
<sequence length="98" mass="11642">MYFFSENNEQFVKSFSGLSEILVKLKKGDASAYKILFDQYYDILCVYSVRYCDSYDMAQDIVQDIFVDFWNEKRYLKIEDSLGAYLHRAVRNNSVVEM</sequence>
<evidence type="ECO:0000259" key="4">
    <source>
        <dbReference type="Pfam" id="PF04542"/>
    </source>
</evidence>
<dbReference type="Proteomes" id="UP000530060">
    <property type="component" value="Unassembled WGS sequence"/>
</dbReference>
<dbReference type="InterPro" id="IPR013325">
    <property type="entry name" value="RNA_pol_sigma_r2"/>
</dbReference>
<keyword evidence="6" id="KW-1185">Reference proteome</keyword>
<dbReference type="SUPFAM" id="SSF88946">
    <property type="entry name" value="Sigma2 domain of RNA polymerase sigma factors"/>
    <property type="match status" value="1"/>
</dbReference>
<dbReference type="PANTHER" id="PTHR43133">
    <property type="entry name" value="RNA POLYMERASE ECF-TYPE SIGMA FACTO"/>
    <property type="match status" value="1"/>
</dbReference>
<organism evidence="5 6">
    <name type="scientific">Flavobacterium salmonis</name>
    <dbReference type="NCBI Taxonomy" id="2654844"/>
    <lineage>
        <taxon>Bacteria</taxon>
        <taxon>Pseudomonadati</taxon>
        <taxon>Bacteroidota</taxon>
        <taxon>Flavobacteriia</taxon>
        <taxon>Flavobacteriales</taxon>
        <taxon>Flavobacteriaceae</taxon>
        <taxon>Flavobacterium</taxon>
    </lineage>
</organism>
<reference evidence="5 6" key="1">
    <citation type="submission" date="2020-06" db="EMBL/GenBank/DDBJ databases">
        <authorList>
            <person name="Criscuolo A."/>
        </authorList>
    </citation>
    <scope>NUCLEOTIDE SEQUENCE [LARGE SCALE GENOMIC DNA]</scope>
    <source>
        <strain evidence="6">CIP 111411</strain>
    </source>
</reference>
<feature type="domain" description="RNA polymerase sigma-70 region 2" evidence="4">
    <location>
        <begin position="36"/>
        <end position="93"/>
    </location>
</feature>
<dbReference type="EMBL" id="CAIJDP010000060">
    <property type="protein sequence ID" value="CAD0002499.1"/>
    <property type="molecule type" value="Genomic_DNA"/>
</dbReference>